<feature type="domain" description="PE" evidence="1">
    <location>
        <begin position="11"/>
        <end position="101"/>
    </location>
</feature>
<sequence>MSRRETDMSFVLTTPEMVTTAAQDLVAIQSTLGQASASAAGSTTAVVAAAEDEISTVIAALFRTFGQEYQAVNTQAQAFHEQFVSLLSGGANAYLSTEAANAEQTLLSAVNAPARALLGQPLTGTGAGAAEFVAAAATSSAIPASYQNLLANTTASLQGIGSTWANSTVPALLHAVTGYPQLISTSLQNGDLLPILGIPARLAQGSTALYQALNAPVSLSSASLSSSGLSLGFAIGLPQLLAIDALGAPVNAAFAAGASGTAALGALQAGNTMAAVNALVDAPANITNGFLNGQQTLAVRLFVPGLSVTADIPFSGLLAPLQPLTATASVPILPQFNTLTISGPPIGGLVPALVEYIPQLLVTTLGP</sequence>
<proteinExistence type="predicted"/>
<dbReference type="Pfam" id="PF00934">
    <property type="entry name" value="PE"/>
    <property type="match status" value="1"/>
</dbReference>
<organism evidence="2 3">
    <name type="scientific">Mycobacterium basiliense</name>
    <dbReference type="NCBI Taxonomy" id="2094119"/>
    <lineage>
        <taxon>Bacteria</taxon>
        <taxon>Bacillati</taxon>
        <taxon>Actinomycetota</taxon>
        <taxon>Actinomycetes</taxon>
        <taxon>Mycobacteriales</taxon>
        <taxon>Mycobacteriaceae</taxon>
        <taxon>Mycobacterium</taxon>
    </lineage>
</organism>
<evidence type="ECO:0000259" key="1">
    <source>
        <dbReference type="Pfam" id="PF00934"/>
    </source>
</evidence>
<dbReference type="Gene3D" id="1.10.287.850">
    <property type="entry name" value="HP0062-like domain"/>
    <property type="match status" value="1"/>
</dbReference>
<dbReference type="InterPro" id="IPR000084">
    <property type="entry name" value="PE-PGRS_N"/>
</dbReference>
<evidence type="ECO:0000313" key="2">
    <source>
        <dbReference type="EMBL" id="VDM89193.1"/>
    </source>
</evidence>
<dbReference type="AlphaFoldDB" id="A0A447GFG0"/>
<accession>A0A447GFG0</accession>
<reference evidence="3" key="1">
    <citation type="submission" date="2018-02" db="EMBL/GenBank/DDBJ databases">
        <authorList>
            <person name="Seth-Smith MB H."/>
            <person name="Seth-Smith H."/>
        </authorList>
    </citation>
    <scope>NUCLEOTIDE SEQUENCE [LARGE SCALE GENOMIC DNA]</scope>
</reference>
<evidence type="ECO:0000313" key="3">
    <source>
        <dbReference type="Proteomes" id="UP000269998"/>
    </source>
</evidence>
<dbReference type="InterPro" id="IPR038332">
    <property type="entry name" value="PPE_sf"/>
</dbReference>
<dbReference type="EMBL" id="LR130759">
    <property type="protein sequence ID" value="VDM89193.1"/>
    <property type="molecule type" value="Genomic_DNA"/>
</dbReference>
<keyword evidence="3" id="KW-1185">Reference proteome</keyword>
<dbReference type="KEGG" id="mbai:MB901379_02762"/>
<dbReference type="Proteomes" id="UP000269998">
    <property type="component" value="Chromosome"/>
</dbReference>
<protein>
    <submittedName>
        <fullName evidence="2">PPE-repeat proteins</fullName>
    </submittedName>
</protein>
<dbReference type="SUPFAM" id="SSF140459">
    <property type="entry name" value="PE/PPE dimer-like"/>
    <property type="match status" value="1"/>
</dbReference>
<gene>
    <name evidence="2" type="ORF">MB901379_02762</name>
</gene>
<name>A0A447GFG0_9MYCO</name>